<sequence>MPFSLSVQAEEDIISIAEEGIRNFGAVVAKRYHDELFALLELIATNPRMARERHEISPPVRIHPFKAHLFVYRIIEDGSVFVIRIRHGHEDWAGDSF</sequence>
<evidence type="ECO:0000256" key="2">
    <source>
        <dbReference type="PIRNR" id="PIRNR029218"/>
    </source>
</evidence>
<dbReference type="AlphaFoldDB" id="A0A081D3I4"/>
<reference evidence="3 4" key="1">
    <citation type="submission" date="2014-08" db="EMBL/GenBank/DDBJ databases">
        <title>Whole genome shotgun sequence of Rhizobium rubi NBRC 13261.</title>
        <authorList>
            <person name="Katano-Makiyama Y."/>
            <person name="Hosoyama A."/>
            <person name="Hashimoto M."/>
            <person name="Hosoyama Y."/>
            <person name="Noguchi M."/>
            <person name="Tsuchikane K."/>
            <person name="Uohara A."/>
            <person name="Ohji S."/>
            <person name="Ichikawa N."/>
            <person name="Kimura A."/>
            <person name="Yamazoe A."/>
            <person name="Fujita N."/>
        </authorList>
    </citation>
    <scope>NUCLEOTIDE SEQUENCE [LARGE SCALE GENOMIC DNA]</scope>
    <source>
        <strain evidence="3 4">NBRC 13261</strain>
    </source>
</reference>
<evidence type="ECO:0000313" key="4">
    <source>
        <dbReference type="Proteomes" id="UP000028701"/>
    </source>
</evidence>
<comment type="similarity">
    <text evidence="2">Belongs to the RelE toxin family.</text>
</comment>
<keyword evidence="1" id="KW-1277">Toxin-antitoxin system</keyword>
<dbReference type="RefSeq" id="WP_045232889.1">
    <property type="nucleotide sequence ID" value="NZ_BBJU01000042.1"/>
</dbReference>
<evidence type="ECO:0000313" key="3">
    <source>
        <dbReference type="EMBL" id="GAK73480.1"/>
    </source>
</evidence>
<dbReference type="PIRSF" id="PIRSF029218">
    <property type="entry name" value="ParE"/>
    <property type="match status" value="1"/>
</dbReference>
<name>A0A081D3I4_9HYPH</name>
<dbReference type="OrthoDB" id="7173315at2"/>
<dbReference type="InterPro" id="IPR007712">
    <property type="entry name" value="RelE/ParE_toxin"/>
</dbReference>
<evidence type="ECO:0000256" key="1">
    <source>
        <dbReference type="ARBA" id="ARBA00022649"/>
    </source>
</evidence>
<protein>
    <recommendedName>
        <fullName evidence="2">Toxin</fullName>
    </recommendedName>
</protein>
<dbReference type="eggNOG" id="COG3668">
    <property type="taxonomic scope" value="Bacteria"/>
</dbReference>
<dbReference type="Pfam" id="PF05016">
    <property type="entry name" value="ParE_toxin"/>
    <property type="match status" value="1"/>
</dbReference>
<proteinExistence type="inferred from homology"/>
<accession>A0A081D3I4</accession>
<organism evidence="3 4">
    <name type="scientific">Agrobacterium rubi TR3 = NBRC 13261</name>
    <dbReference type="NCBI Taxonomy" id="1368415"/>
    <lineage>
        <taxon>Bacteria</taxon>
        <taxon>Pseudomonadati</taxon>
        <taxon>Pseudomonadota</taxon>
        <taxon>Alphaproteobacteria</taxon>
        <taxon>Hyphomicrobiales</taxon>
        <taxon>Rhizobiaceae</taxon>
        <taxon>Rhizobium/Agrobacterium group</taxon>
        <taxon>Agrobacterium</taxon>
    </lineage>
</organism>
<dbReference type="EMBL" id="BBJU01000042">
    <property type="protein sequence ID" value="GAK73480.1"/>
    <property type="molecule type" value="Genomic_DNA"/>
</dbReference>
<dbReference type="Gene3D" id="3.30.2310.20">
    <property type="entry name" value="RelE-like"/>
    <property type="match status" value="1"/>
</dbReference>
<gene>
    <name evidence="3" type="ORF">RRU01S_42_00110</name>
</gene>
<comment type="caution">
    <text evidence="3">The sequence shown here is derived from an EMBL/GenBank/DDBJ whole genome shotgun (WGS) entry which is preliminary data.</text>
</comment>
<dbReference type="Proteomes" id="UP000028701">
    <property type="component" value="Unassembled WGS sequence"/>
</dbReference>
<dbReference type="InterPro" id="IPR035093">
    <property type="entry name" value="RelE/ParE_toxin_dom_sf"/>
</dbReference>
<dbReference type="InterPro" id="IPR028344">
    <property type="entry name" value="ParE1/4"/>
</dbReference>